<accession>G4CV82</accession>
<dbReference type="AlphaFoldDB" id="G4CV82"/>
<reference evidence="2 3" key="1">
    <citation type="submission" date="2011-06" db="EMBL/GenBank/DDBJ databases">
        <authorList>
            <person name="Muzny D."/>
            <person name="Qin X."/>
            <person name="Deng J."/>
            <person name="Jiang H."/>
            <person name="Liu Y."/>
            <person name="Qu J."/>
            <person name="Song X.-Z."/>
            <person name="Zhang L."/>
            <person name="Thornton R."/>
            <person name="Coyle M."/>
            <person name="Francisco L."/>
            <person name="Jackson L."/>
            <person name="Javaid M."/>
            <person name="Korchina V."/>
            <person name="Kovar C."/>
            <person name="Mata R."/>
            <person name="Mathew T."/>
            <person name="Ngo R."/>
            <person name="Nguyen L."/>
            <person name="Nguyen N."/>
            <person name="Okwuonu G."/>
            <person name="Ongeri F."/>
            <person name="Pham C."/>
            <person name="Simmons D."/>
            <person name="Wilczek-Boney K."/>
            <person name="Hale W."/>
            <person name="Jakkamsetti A."/>
            <person name="Pham P."/>
            <person name="Ruth R."/>
            <person name="San Lucas F."/>
            <person name="Warren J."/>
            <person name="Zhang J."/>
            <person name="Zhao Z."/>
            <person name="Zhou C."/>
            <person name="Zhu D."/>
            <person name="Lee S."/>
            <person name="Bess C."/>
            <person name="Blankenburg K."/>
            <person name="Forbes L."/>
            <person name="Fu Q."/>
            <person name="Gubbala S."/>
            <person name="Hirani K."/>
            <person name="Jayaseelan J.C."/>
            <person name="Lara F."/>
            <person name="Munidasa M."/>
            <person name="Palculict T."/>
            <person name="Patil S."/>
            <person name="Pu L.-L."/>
            <person name="Saada N."/>
            <person name="Tang L."/>
            <person name="Weissenberger G."/>
            <person name="Zhu Y."/>
            <person name="Hemphill L."/>
            <person name="Shang Y."/>
            <person name="Youmans B."/>
            <person name="Ayvaz T."/>
            <person name="Ross M."/>
            <person name="Santibanez J."/>
            <person name="Aqrawi P."/>
            <person name="Gross S."/>
            <person name="Joshi V."/>
            <person name="Fowler G."/>
            <person name="Nazareth L."/>
            <person name="Reid J."/>
            <person name="Worley K."/>
            <person name="Petrosino J."/>
            <person name="Highlander S."/>
            <person name="Gibbs R."/>
        </authorList>
    </citation>
    <scope>NUCLEOTIDE SEQUENCE [LARGE SCALE GENOMIC DNA]</scope>
    <source>
        <strain evidence="2 3">ATCC 25577</strain>
    </source>
</reference>
<evidence type="ECO:0000256" key="1">
    <source>
        <dbReference type="SAM" id="MobiDB-lite"/>
    </source>
</evidence>
<dbReference type="Proteomes" id="UP000005332">
    <property type="component" value="Unassembled WGS sequence"/>
</dbReference>
<proteinExistence type="predicted"/>
<protein>
    <submittedName>
        <fullName evidence="2">Glutamate/glutamine/aspartate/asparagine ABC superfamily ATP binding cassette transporter</fullName>
    </submittedName>
</protein>
<feature type="compositionally biased region" description="Acidic residues" evidence="1">
    <location>
        <begin position="1"/>
        <end position="13"/>
    </location>
</feature>
<dbReference type="PATRIC" id="fig|997355.3.peg.434"/>
<evidence type="ECO:0000313" key="3">
    <source>
        <dbReference type="Proteomes" id="UP000005332"/>
    </source>
</evidence>
<organism evidence="2 3">
    <name type="scientific">Cutibacterium avidum ATCC 25577</name>
    <dbReference type="NCBI Taxonomy" id="997355"/>
    <lineage>
        <taxon>Bacteria</taxon>
        <taxon>Bacillati</taxon>
        <taxon>Actinomycetota</taxon>
        <taxon>Actinomycetes</taxon>
        <taxon>Propionibacteriales</taxon>
        <taxon>Propionibacteriaceae</taxon>
        <taxon>Cutibacterium</taxon>
    </lineage>
</organism>
<evidence type="ECO:0000313" key="2">
    <source>
        <dbReference type="EMBL" id="EGY78870.1"/>
    </source>
</evidence>
<keyword evidence="3" id="KW-1185">Reference proteome</keyword>
<comment type="caution">
    <text evidence="2">The sequence shown here is derived from an EMBL/GenBank/DDBJ whole genome shotgun (WGS) entry which is preliminary data.</text>
</comment>
<gene>
    <name evidence="2" type="primary">bztC</name>
    <name evidence="2" type="ORF">HMPREF9153_0439</name>
</gene>
<feature type="region of interest" description="Disordered" evidence="1">
    <location>
        <begin position="1"/>
        <end position="20"/>
    </location>
</feature>
<dbReference type="EMBL" id="AGBA01000005">
    <property type="protein sequence ID" value="EGY78870.1"/>
    <property type="molecule type" value="Genomic_DNA"/>
</dbReference>
<name>G4CV82_9ACTN</name>
<sequence>MIDVQDDDADDTEVVMSSPPPNAVAAVTWRRKRLDSGEMRVDAISVLGIELVGSVLAAIVAAPSGGGQCTTRRYRADLSVNRHAVSWLVGR</sequence>
<dbReference type="HOGENOM" id="CLU_198321_0_0_11"/>